<dbReference type="Proteomes" id="UP000616151">
    <property type="component" value="Unassembled WGS sequence"/>
</dbReference>
<protein>
    <submittedName>
        <fullName evidence="1">Bifunctional [glutamine synthetase] adenylyltransferase/[glutamine synthetase]-adenylyl-L-tyrosine phosphorylase</fullName>
        <ecNumber evidence="1">2.7.7.89</ecNumber>
    </submittedName>
</protein>
<evidence type="ECO:0000313" key="1">
    <source>
        <dbReference type="EMBL" id="MBK1869968.1"/>
    </source>
</evidence>
<dbReference type="EC" id="2.7.7.89" evidence="1"/>
<evidence type="ECO:0000313" key="2">
    <source>
        <dbReference type="Proteomes" id="UP000616151"/>
    </source>
</evidence>
<accession>A0ACC5RBD8</accession>
<sequence>MTEALAVLPPPLDHDTVDRAWTDLRGTGTDLAVFEAKRPLIDAVFGGSPFLRDLVLRDSDFAGRILVTDPDSMLAELIDGLAAEVADEPEMRRLLRKTRGRAALTIALADLGGVWSLDQVTDALTRFAEAMLNAAVEWLLSDQRRAGKLLSASGEESSYTILGMGKFGAHELNYSSDIDLIVLYDPQTARLAEGVDPSTFFVRVTKRLVVLLQDVTEDGYAFRVDLRLRPDPRATQIAISIEAAAIYYENMGQNWERAAMIKARPVAGDLALGAEFLSRLVPYIWRKYLDFAAIADVQSLKRQIHAVKGHGTIAVLGHNIKLGRGGIREIEFFVQTQQLIAGGRNPKLRGRRTIDMLGQLAEAKWIAPEAARELSDAYRYLRTIEHRIQMVADEQTHTLPEDEEAFARLARFSGYADAAAFEAKLRATFELVQGHYAALFKDAEDLGTEGGSLVFTGGEDDPETLETLTGMGFRRASEIAAMIRSWHFGRYSATRSARARELLTEIMPALLTSLAKSGDADQAFIAFDRFLAGLPAGVQLFSLLKSNPGLLDLIGTILGTAPRLAQELSHRPKVLDAVLDPGFFGALPRASEIANLVAAATPPGTPIDEAIDRVRVVAKEQAFRIGVRILSETVSAAEAGGAFSDLADVVLGRLHDAVTADMIERHGRVPGGRSAIIAMGKLGGREMTAGSDLDLILIFDHDKDAETSDGARPLAAGQYFARLTQRFISAVTAPTAEGVLYEVDMRLRPSGNKGPVATSLASFTDYHRNQAWTWEGLALTRARVVAGDPGLAEELKGAIAEALSRPRDKPKILADVVDMRRMMLKENPPDGLWDIKRTPGGLVDIEFIAQYLQITHAHETPKVLAVTTLRALERLVQAGYLSEAEGSRLKAACLVYQRLTQVLRLCVTGPYDPKQVPAGLNRLVASASAMPDIASAEALITETQAQVAELFSRLVGPL</sequence>
<dbReference type="EMBL" id="JAENHL010000008">
    <property type="protein sequence ID" value="MBK1869968.1"/>
    <property type="molecule type" value="Genomic_DNA"/>
</dbReference>
<proteinExistence type="predicted"/>
<comment type="caution">
    <text evidence="1">The sequence shown here is derived from an EMBL/GenBank/DDBJ whole genome shotgun (WGS) entry which is preliminary data.</text>
</comment>
<reference evidence="1" key="1">
    <citation type="submission" date="2021-01" db="EMBL/GenBank/DDBJ databases">
        <authorList>
            <person name="Sun Q."/>
        </authorList>
    </citation>
    <scope>NUCLEOTIDE SEQUENCE</scope>
    <source>
        <strain evidence="1">YIM B02566</strain>
    </source>
</reference>
<keyword evidence="2" id="KW-1185">Reference proteome</keyword>
<keyword evidence="1" id="KW-0808">Transferase</keyword>
<organism evidence="1 2">
    <name type="scientific">Taklimakanibacter albus</name>
    <dbReference type="NCBI Taxonomy" id="2800327"/>
    <lineage>
        <taxon>Bacteria</taxon>
        <taxon>Pseudomonadati</taxon>
        <taxon>Pseudomonadota</taxon>
        <taxon>Alphaproteobacteria</taxon>
        <taxon>Hyphomicrobiales</taxon>
        <taxon>Aestuariivirgaceae</taxon>
        <taxon>Taklimakanibacter</taxon>
    </lineage>
</organism>
<keyword evidence="1" id="KW-0548">Nucleotidyltransferase</keyword>
<name>A0ACC5RBD8_9HYPH</name>
<gene>
    <name evidence="1" type="ORF">JHL16_26625</name>
</gene>